<evidence type="ECO:0000256" key="6">
    <source>
        <dbReference type="ARBA" id="ARBA00023136"/>
    </source>
</evidence>
<dbReference type="CDD" id="cd06261">
    <property type="entry name" value="TM_PBP2"/>
    <property type="match status" value="1"/>
</dbReference>
<dbReference type="Proteomes" id="UP000579605">
    <property type="component" value="Unassembled WGS sequence"/>
</dbReference>
<keyword evidence="3" id="KW-1003">Cell membrane</keyword>
<organism evidence="9 10">
    <name type="scientific">Actinopolymorpha rutila</name>
    <dbReference type="NCBI Taxonomy" id="446787"/>
    <lineage>
        <taxon>Bacteria</taxon>
        <taxon>Bacillati</taxon>
        <taxon>Actinomycetota</taxon>
        <taxon>Actinomycetes</taxon>
        <taxon>Propionibacteriales</taxon>
        <taxon>Actinopolymorphaceae</taxon>
        <taxon>Actinopolymorpha</taxon>
    </lineage>
</organism>
<evidence type="ECO:0000259" key="8">
    <source>
        <dbReference type="PROSITE" id="PS50928"/>
    </source>
</evidence>
<dbReference type="PANTHER" id="PTHR43744">
    <property type="entry name" value="ABC TRANSPORTER PERMEASE PROTEIN MG189-RELATED-RELATED"/>
    <property type="match status" value="1"/>
</dbReference>
<dbReference type="GO" id="GO:0005886">
    <property type="term" value="C:plasma membrane"/>
    <property type="evidence" value="ECO:0007669"/>
    <property type="project" value="UniProtKB-SubCell"/>
</dbReference>
<keyword evidence="4 7" id="KW-0812">Transmembrane</keyword>
<keyword evidence="2 7" id="KW-0813">Transport</keyword>
<dbReference type="Pfam" id="PF00528">
    <property type="entry name" value="BPD_transp_1"/>
    <property type="match status" value="1"/>
</dbReference>
<keyword evidence="6 7" id="KW-0472">Membrane</keyword>
<evidence type="ECO:0000313" key="9">
    <source>
        <dbReference type="EMBL" id="NYH90746.1"/>
    </source>
</evidence>
<feature type="transmembrane region" description="Helical" evidence="7">
    <location>
        <begin position="253"/>
        <end position="274"/>
    </location>
</feature>
<keyword evidence="5 7" id="KW-1133">Transmembrane helix</keyword>
<dbReference type="PANTHER" id="PTHR43744:SF9">
    <property type="entry name" value="POLYGALACTURONAN_RHAMNOGALACTURONAN TRANSPORT SYSTEM PERMEASE PROTEIN YTCP"/>
    <property type="match status" value="1"/>
</dbReference>
<evidence type="ECO:0000256" key="4">
    <source>
        <dbReference type="ARBA" id="ARBA00022692"/>
    </source>
</evidence>
<evidence type="ECO:0000256" key="7">
    <source>
        <dbReference type="RuleBase" id="RU363032"/>
    </source>
</evidence>
<proteinExistence type="inferred from homology"/>
<accession>A0A852ZQD2</accession>
<comment type="similarity">
    <text evidence="7">Belongs to the binding-protein-dependent transport system permease family.</text>
</comment>
<dbReference type="SUPFAM" id="SSF161098">
    <property type="entry name" value="MetI-like"/>
    <property type="match status" value="1"/>
</dbReference>
<dbReference type="AlphaFoldDB" id="A0A852ZQD2"/>
<dbReference type="PROSITE" id="PS50928">
    <property type="entry name" value="ABC_TM1"/>
    <property type="match status" value="1"/>
</dbReference>
<evidence type="ECO:0000256" key="2">
    <source>
        <dbReference type="ARBA" id="ARBA00022448"/>
    </source>
</evidence>
<evidence type="ECO:0000256" key="1">
    <source>
        <dbReference type="ARBA" id="ARBA00004651"/>
    </source>
</evidence>
<feature type="domain" description="ABC transmembrane type-1" evidence="8">
    <location>
        <begin position="73"/>
        <end position="263"/>
    </location>
</feature>
<dbReference type="Gene3D" id="1.10.3720.10">
    <property type="entry name" value="MetI-like"/>
    <property type="match status" value="1"/>
</dbReference>
<dbReference type="InterPro" id="IPR000515">
    <property type="entry name" value="MetI-like"/>
</dbReference>
<feature type="transmembrane region" description="Helical" evidence="7">
    <location>
        <begin position="12"/>
        <end position="33"/>
    </location>
</feature>
<evidence type="ECO:0000256" key="5">
    <source>
        <dbReference type="ARBA" id="ARBA00022989"/>
    </source>
</evidence>
<dbReference type="EMBL" id="JACBZH010000001">
    <property type="protein sequence ID" value="NYH90746.1"/>
    <property type="molecule type" value="Genomic_DNA"/>
</dbReference>
<sequence>MRSRRDVDGFRVVATVVSAAFAVACLLPFWLVVASSLTSERELVAHGYTLWPREFSLAAYHALLTGPRVGLAYLASVFITVVGTSIALVVTAALAYVIAGRLRWISKPLTGMTYLPMLFSGGLVPFYILVTQYLHLTDTYWSVILPNLVSPFLVFVMVAYFRTLPVDVLDSARIDGASELTILFRIVLPIAKPILATVGLFYALHYWNEWFMALLFISDPDRFPLQLLLQNMIANVDSAQAIQVGSTADVPIFQLRMALVLITIGPIILAYPFVQRYFVRGLTLGATKG</sequence>
<dbReference type="GO" id="GO:0055085">
    <property type="term" value="P:transmembrane transport"/>
    <property type="evidence" value="ECO:0007669"/>
    <property type="project" value="InterPro"/>
</dbReference>
<protein>
    <submittedName>
        <fullName evidence="9">Putative aldouronate transport system permease protein</fullName>
    </submittedName>
</protein>
<feature type="transmembrane region" description="Helical" evidence="7">
    <location>
        <begin position="71"/>
        <end position="99"/>
    </location>
</feature>
<evidence type="ECO:0000256" key="3">
    <source>
        <dbReference type="ARBA" id="ARBA00022475"/>
    </source>
</evidence>
<dbReference type="RefSeq" id="WP_179788322.1">
    <property type="nucleotide sequence ID" value="NZ_BAAARR010000016.1"/>
</dbReference>
<gene>
    <name evidence="9" type="ORF">F4554_003384</name>
</gene>
<reference evidence="9 10" key="1">
    <citation type="submission" date="2020-07" db="EMBL/GenBank/DDBJ databases">
        <title>Sequencing the genomes of 1000 actinobacteria strains.</title>
        <authorList>
            <person name="Klenk H.-P."/>
        </authorList>
    </citation>
    <scope>NUCLEOTIDE SEQUENCE [LARGE SCALE GENOMIC DNA]</scope>
    <source>
        <strain evidence="9 10">DSM 18448</strain>
    </source>
</reference>
<feature type="transmembrane region" description="Helical" evidence="7">
    <location>
        <begin position="111"/>
        <end position="134"/>
    </location>
</feature>
<dbReference type="InterPro" id="IPR035906">
    <property type="entry name" value="MetI-like_sf"/>
</dbReference>
<comment type="caution">
    <text evidence="9">The sequence shown here is derived from an EMBL/GenBank/DDBJ whole genome shotgun (WGS) entry which is preliminary data.</text>
</comment>
<dbReference type="PROSITE" id="PS51257">
    <property type="entry name" value="PROKAR_LIPOPROTEIN"/>
    <property type="match status" value="1"/>
</dbReference>
<keyword evidence="10" id="KW-1185">Reference proteome</keyword>
<name>A0A852ZQD2_9ACTN</name>
<comment type="subcellular location">
    <subcellularLocation>
        <location evidence="1 7">Cell membrane</location>
        <topology evidence="1 7">Multi-pass membrane protein</topology>
    </subcellularLocation>
</comment>
<evidence type="ECO:0000313" key="10">
    <source>
        <dbReference type="Proteomes" id="UP000579605"/>
    </source>
</evidence>
<feature type="transmembrane region" description="Helical" evidence="7">
    <location>
        <begin position="140"/>
        <end position="161"/>
    </location>
</feature>
<feature type="transmembrane region" description="Helical" evidence="7">
    <location>
        <begin position="182"/>
        <end position="204"/>
    </location>
</feature>